<dbReference type="Pfam" id="PF00787">
    <property type="entry name" value="PX"/>
    <property type="match status" value="1"/>
</dbReference>
<feature type="compositionally biased region" description="Basic and acidic residues" evidence="2">
    <location>
        <begin position="498"/>
        <end position="511"/>
    </location>
</feature>
<evidence type="ECO:0000313" key="8">
    <source>
        <dbReference type="RefSeq" id="XP_022248126.1"/>
    </source>
</evidence>
<dbReference type="GeneID" id="106464660"/>
<name>A0ABM1SWX0_LIMPO</name>
<feature type="compositionally biased region" description="Polar residues" evidence="2">
    <location>
        <begin position="392"/>
        <end position="406"/>
    </location>
</feature>
<accession>A0ABM1SWX0</accession>
<dbReference type="InterPro" id="IPR047329">
    <property type="entry name" value="RUN_SNX29"/>
</dbReference>
<dbReference type="Gene3D" id="3.30.1520.10">
    <property type="entry name" value="Phox-like domain"/>
    <property type="match status" value="1"/>
</dbReference>
<dbReference type="PANTHER" id="PTHR47194:SF3">
    <property type="entry name" value="SORTING NEXIN 29"/>
    <property type="match status" value="1"/>
</dbReference>
<dbReference type="RefSeq" id="XP_022248126.1">
    <property type="nucleotide sequence ID" value="XM_022392418.1"/>
</dbReference>
<dbReference type="InterPro" id="IPR037213">
    <property type="entry name" value="Run_dom_sf"/>
</dbReference>
<reference evidence="6 7" key="1">
    <citation type="submission" date="2025-05" db="UniProtKB">
        <authorList>
            <consortium name="RefSeq"/>
        </authorList>
    </citation>
    <scope>IDENTIFICATION</scope>
    <source>
        <tissue evidence="6 7">Muscle</tissue>
    </source>
</reference>
<dbReference type="RefSeq" id="XP_022248125.1">
    <property type="nucleotide sequence ID" value="XM_022392417.1"/>
</dbReference>
<dbReference type="SMART" id="SM00312">
    <property type="entry name" value="PX"/>
    <property type="match status" value="1"/>
</dbReference>
<evidence type="ECO:0000256" key="2">
    <source>
        <dbReference type="SAM" id="MobiDB-lite"/>
    </source>
</evidence>
<dbReference type="SUPFAM" id="SSF64268">
    <property type="entry name" value="PX domain"/>
    <property type="match status" value="1"/>
</dbReference>
<dbReference type="InterPro" id="IPR036871">
    <property type="entry name" value="PX_dom_sf"/>
</dbReference>
<dbReference type="Proteomes" id="UP000694941">
    <property type="component" value="Unplaced"/>
</dbReference>
<dbReference type="Gene3D" id="1.20.58.900">
    <property type="match status" value="1"/>
</dbReference>
<dbReference type="SMART" id="SM00593">
    <property type="entry name" value="RUN"/>
    <property type="match status" value="1"/>
</dbReference>
<dbReference type="PROSITE" id="PS50826">
    <property type="entry name" value="RUN"/>
    <property type="match status" value="1"/>
</dbReference>
<dbReference type="CDD" id="cd17689">
    <property type="entry name" value="RUN_SNX29"/>
    <property type="match status" value="1"/>
</dbReference>
<feature type="domain" description="RUN" evidence="4">
    <location>
        <begin position="39"/>
        <end position="185"/>
    </location>
</feature>
<dbReference type="PANTHER" id="PTHR47194">
    <property type="entry name" value="SORTING NEXIN-29-RELATED"/>
    <property type="match status" value="1"/>
</dbReference>
<sequence>MIDEGEDSYLLERQTLVSHLLDAVKQCQIRFGGRGELATETDSRVVCLCAQFEAVLQHGLRRNNKRLSAIRHMTDMVKGLNMKHPDSEPTFWHFVRNHLNKHEYERYMLLKNISTDIGRGRAWLRSALNEHSLERNMHMFLADTSVISQYYENWAFLADEERSSMLPTMSAGLGSVLFAINIDNPDLNTSRTIVQKEPQLSCTESQHVKLNVEPLPVVVKSVGRVPENRKKRRKKPVAQVVSFDDDEVKTEDERSVEWSHECYSAPPTCMSSPVSSSGNFPDLDRLSTYSNVSLSVSNKSSPHLERNESDKLNDGADGQMNLHATTNSQSLISSIGITVKKGSPLSSSVNMSMTSSDSSGDVCDQPSGSENSFPVNELSIKTKQDVEANNSSVIISDSAPSHTNSRQKNDTKKFIKQSNPLEPKREDFTNGNILMPILGSSEFSVPLIPLSQGDDIPSGKKDSASIPSYGDEMENAAAALAMTQKISGWANSSGGKTHTKEQKITEPRTRSDTMTMSADELREALLTVLQRKTEAEEQISSLRSLLHQEMELNAGLRAEIKDVKKDQEEKNEKIEAKFQTVTRENELLKHQLKKYITAVQMLKRDGIKGHEVLKNMIGEIEPAVPEPKLYIDHHYEASEYEKKLVQVAEMHGELLEFNEQLHRQLVQRETTIRRLREELIDLRGPFPEENQTSDDDVSVTSDYDASSQLAISRPLINIWIPSAFLTGRSSDVHHVYQVYIRIKDEEWNIYRRYAQFYALHKALKRRNTIVNSFDFPPKKSVGNKDSKVVEERRRRLQHYLRCVVNWFLQHNPDLASNADKEMFLSILPFFGYFPPLTLPTIPPHISLVLTSAKHTSDCSVEEYRGSCVACHTTIG</sequence>
<feature type="region of interest" description="Disordered" evidence="2">
    <location>
        <begin position="489"/>
        <end position="514"/>
    </location>
</feature>
<feature type="compositionally biased region" description="Low complexity" evidence="2">
    <location>
        <begin position="344"/>
        <end position="359"/>
    </location>
</feature>
<dbReference type="SUPFAM" id="SSF140741">
    <property type="entry name" value="RUN domain-like"/>
    <property type="match status" value="1"/>
</dbReference>
<feature type="region of interest" description="Disordered" evidence="2">
    <location>
        <begin position="344"/>
        <end position="374"/>
    </location>
</feature>
<dbReference type="PROSITE" id="PS50195">
    <property type="entry name" value="PX"/>
    <property type="match status" value="1"/>
</dbReference>
<organism evidence="5 8">
    <name type="scientific">Limulus polyphemus</name>
    <name type="common">Atlantic horseshoe crab</name>
    <dbReference type="NCBI Taxonomy" id="6850"/>
    <lineage>
        <taxon>Eukaryota</taxon>
        <taxon>Metazoa</taxon>
        <taxon>Ecdysozoa</taxon>
        <taxon>Arthropoda</taxon>
        <taxon>Chelicerata</taxon>
        <taxon>Merostomata</taxon>
        <taxon>Xiphosura</taxon>
        <taxon>Limulidae</taxon>
        <taxon>Limulus</taxon>
    </lineage>
</organism>
<feature type="region of interest" description="Disordered" evidence="2">
    <location>
        <begin position="294"/>
        <end position="322"/>
    </location>
</feature>
<evidence type="ECO:0000259" key="4">
    <source>
        <dbReference type="PROSITE" id="PS50826"/>
    </source>
</evidence>
<dbReference type="InterPro" id="IPR004012">
    <property type="entry name" value="Run_dom"/>
</dbReference>
<protein>
    <submittedName>
        <fullName evidence="6 7">Sorting nexin-29-like isoform X1</fullName>
    </submittedName>
</protein>
<keyword evidence="5" id="KW-1185">Reference proteome</keyword>
<dbReference type="InterPro" id="IPR001683">
    <property type="entry name" value="PX_dom"/>
</dbReference>
<gene>
    <name evidence="6 7 8" type="primary">LOC106464660</name>
</gene>
<evidence type="ECO:0000259" key="3">
    <source>
        <dbReference type="PROSITE" id="PS50195"/>
    </source>
</evidence>
<dbReference type="CDD" id="cd07277">
    <property type="entry name" value="PX_RUN"/>
    <property type="match status" value="1"/>
</dbReference>
<evidence type="ECO:0000256" key="1">
    <source>
        <dbReference type="SAM" id="Coils"/>
    </source>
</evidence>
<evidence type="ECO:0000313" key="7">
    <source>
        <dbReference type="RefSeq" id="XP_022248125.1"/>
    </source>
</evidence>
<dbReference type="InterPro" id="IPR037916">
    <property type="entry name" value="SNX29_PX"/>
</dbReference>
<feature type="region of interest" description="Disordered" evidence="2">
    <location>
        <begin position="392"/>
        <end position="428"/>
    </location>
</feature>
<dbReference type="Pfam" id="PF02759">
    <property type="entry name" value="RUN"/>
    <property type="match status" value="1"/>
</dbReference>
<feature type="compositionally biased region" description="Basic and acidic residues" evidence="2">
    <location>
        <begin position="302"/>
        <end position="314"/>
    </location>
</feature>
<evidence type="ECO:0000313" key="6">
    <source>
        <dbReference type="RefSeq" id="XP_022248124.1"/>
    </source>
</evidence>
<dbReference type="RefSeq" id="XP_022248124.1">
    <property type="nucleotide sequence ID" value="XM_022392416.1"/>
</dbReference>
<evidence type="ECO:0000313" key="5">
    <source>
        <dbReference type="Proteomes" id="UP000694941"/>
    </source>
</evidence>
<feature type="domain" description="PX" evidence="3">
    <location>
        <begin position="714"/>
        <end position="831"/>
    </location>
</feature>
<proteinExistence type="predicted"/>
<feature type="coiled-coil region" evidence="1">
    <location>
        <begin position="518"/>
        <end position="605"/>
    </location>
</feature>
<keyword evidence="1" id="KW-0175">Coiled coil</keyword>